<keyword evidence="5" id="KW-0963">Cytoplasm</keyword>
<dbReference type="PANTHER" id="PTHR13266:SF1">
    <property type="entry name" value="PROTEASOME INHIBITOR PI31 SUBUNIT"/>
    <property type="match status" value="1"/>
</dbReference>
<gene>
    <name evidence="14" type="ORF">FISHEDRAFT_75421</name>
</gene>
<evidence type="ECO:0000256" key="8">
    <source>
        <dbReference type="ARBA" id="ARBA00022942"/>
    </source>
</evidence>
<evidence type="ECO:0000259" key="13">
    <source>
        <dbReference type="Pfam" id="PF11566"/>
    </source>
</evidence>
<dbReference type="GO" id="GO:0070628">
    <property type="term" value="F:proteasome binding"/>
    <property type="evidence" value="ECO:0007669"/>
    <property type="project" value="InterPro"/>
</dbReference>
<feature type="domain" description="PI31 proteasome regulator C-terminal" evidence="12">
    <location>
        <begin position="225"/>
        <end position="299"/>
    </location>
</feature>
<keyword evidence="9" id="KW-0007">Acetylation</keyword>
<dbReference type="GO" id="GO:0000502">
    <property type="term" value="C:proteasome complex"/>
    <property type="evidence" value="ECO:0007669"/>
    <property type="project" value="UniProtKB-KW"/>
</dbReference>
<dbReference type="Pfam" id="PF11566">
    <property type="entry name" value="PI31_Prot_N"/>
    <property type="match status" value="1"/>
</dbReference>
<evidence type="ECO:0000313" key="14">
    <source>
        <dbReference type="EMBL" id="KIY46599.1"/>
    </source>
</evidence>
<dbReference type="AlphaFoldDB" id="A0A0D7A895"/>
<evidence type="ECO:0000256" key="6">
    <source>
        <dbReference type="ARBA" id="ARBA00022553"/>
    </source>
</evidence>
<name>A0A0D7A895_9AGAR</name>
<dbReference type="InterPro" id="IPR013886">
    <property type="entry name" value="PI31_Prot_C"/>
</dbReference>
<keyword evidence="15" id="KW-1185">Reference proteome</keyword>
<evidence type="ECO:0000256" key="11">
    <source>
        <dbReference type="SAM" id="MobiDB-lite"/>
    </source>
</evidence>
<sequence>MSSYLLDPSALMQALPSLLPPASKVLASQQDGIAALIHTALAAVSFRLIAVDESSSPRSTLVNVLPIEWNAHGPSNHTFRYKHDQSSLEFVVKVAKLSSRTLINAIAIESDKAAALDICTNDFTSPSFFPQDVSAIDAPSLINGFISSNRVIDFMDQFKSQIIQKLIPGLHKEGYSETVTDEAAPFAGTSRQPPAPARPQPVVPPDAPVYDPLRVPFRPRNPFEIGRRDLDPIPRNPFAPPPLFSDDDDGMFVGPNHPIFSGRGPVRNDPSGVTGPWGGDGFLPPMGAPPGARFDPIGPRFGATPRGNRNIPGRGNVPGPDNDEFMPPGAGDMFM</sequence>
<keyword evidence="7" id="KW-0256">Endoplasmic reticulum</keyword>
<keyword evidence="6" id="KW-0597">Phosphoprotein</keyword>
<feature type="region of interest" description="Disordered" evidence="11">
    <location>
        <begin position="185"/>
        <end position="215"/>
    </location>
</feature>
<evidence type="ECO:0000256" key="5">
    <source>
        <dbReference type="ARBA" id="ARBA00022490"/>
    </source>
</evidence>
<keyword evidence="8" id="KW-0647">Proteasome</keyword>
<evidence type="ECO:0000256" key="3">
    <source>
        <dbReference type="ARBA" id="ARBA00006405"/>
    </source>
</evidence>
<evidence type="ECO:0000256" key="4">
    <source>
        <dbReference type="ARBA" id="ARBA00022481"/>
    </source>
</evidence>
<feature type="compositionally biased region" description="Pro residues" evidence="11">
    <location>
        <begin position="193"/>
        <end position="207"/>
    </location>
</feature>
<evidence type="ECO:0000256" key="9">
    <source>
        <dbReference type="ARBA" id="ARBA00022990"/>
    </source>
</evidence>
<reference evidence="14 15" key="1">
    <citation type="journal article" date="2015" name="Fungal Genet. Biol.">
        <title>Evolution of novel wood decay mechanisms in Agaricales revealed by the genome sequences of Fistulina hepatica and Cylindrobasidium torrendii.</title>
        <authorList>
            <person name="Floudas D."/>
            <person name="Held B.W."/>
            <person name="Riley R."/>
            <person name="Nagy L.G."/>
            <person name="Koehler G."/>
            <person name="Ransdell A.S."/>
            <person name="Younus H."/>
            <person name="Chow J."/>
            <person name="Chiniquy J."/>
            <person name="Lipzen A."/>
            <person name="Tritt A."/>
            <person name="Sun H."/>
            <person name="Haridas S."/>
            <person name="LaButti K."/>
            <person name="Ohm R.A."/>
            <person name="Kues U."/>
            <person name="Blanchette R.A."/>
            <person name="Grigoriev I.V."/>
            <person name="Minto R.E."/>
            <person name="Hibbett D.S."/>
        </authorList>
    </citation>
    <scope>NUCLEOTIDE SEQUENCE [LARGE SCALE GENOMIC DNA]</scope>
    <source>
        <strain evidence="14 15">ATCC 64428</strain>
    </source>
</reference>
<comment type="similarity">
    <text evidence="3">Belongs to the proteasome inhibitor PI31 family.</text>
</comment>
<evidence type="ECO:0000313" key="15">
    <source>
        <dbReference type="Proteomes" id="UP000054144"/>
    </source>
</evidence>
<dbReference type="Gene3D" id="3.40.1000.30">
    <property type="match status" value="1"/>
</dbReference>
<dbReference type="GO" id="GO:0043161">
    <property type="term" value="P:proteasome-mediated ubiquitin-dependent protein catabolic process"/>
    <property type="evidence" value="ECO:0007669"/>
    <property type="project" value="InterPro"/>
</dbReference>
<dbReference type="PANTHER" id="PTHR13266">
    <property type="entry name" value="PROTEASOME INHIBITOR"/>
    <property type="match status" value="1"/>
</dbReference>
<feature type="domain" description="PI31 proteasome regulator N-terminal" evidence="13">
    <location>
        <begin position="24"/>
        <end position="173"/>
    </location>
</feature>
<dbReference type="InterPro" id="IPR021625">
    <property type="entry name" value="PI31_Prot_N"/>
</dbReference>
<evidence type="ECO:0000256" key="10">
    <source>
        <dbReference type="ARBA" id="ARBA00024805"/>
    </source>
</evidence>
<accession>A0A0D7A895</accession>
<dbReference type="InterPro" id="IPR045128">
    <property type="entry name" value="PI31-like"/>
</dbReference>
<comment type="subcellular location">
    <subcellularLocation>
        <location evidence="2">Cytoplasm</location>
    </subcellularLocation>
    <subcellularLocation>
        <location evidence="1">Endoplasmic reticulum</location>
    </subcellularLocation>
</comment>
<dbReference type="Pfam" id="PF08577">
    <property type="entry name" value="PI31_Prot_C"/>
    <property type="match status" value="1"/>
</dbReference>
<dbReference type="Proteomes" id="UP000054144">
    <property type="component" value="Unassembled WGS sequence"/>
</dbReference>
<evidence type="ECO:0000256" key="7">
    <source>
        <dbReference type="ARBA" id="ARBA00022824"/>
    </source>
</evidence>
<evidence type="ECO:0000256" key="2">
    <source>
        <dbReference type="ARBA" id="ARBA00004496"/>
    </source>
</evidence>
<dbReference type="EMBL" id="KN882026">
    <property type="protein sequence ID" value="KIY46599.1"/>
    <property type="molecule type" value="Genomic_DNA"/>
</dbReference>
<organism evidence="14 15">
    <name type="scientific">Fistulina hepatica ATCC 64428</name>
    <dbReference type="NCBI Taxonomy" id="1128425"/>
    <lineage>
        <taxon>Eukaryota</taxon>
        <taxon>Fungi</taxon>
        <taxon>Dikarya</taxon>
        <taxon>Basidiomycota</taxon>
        <taxon>Agaricomycotina</taxon>
        <taxon>Agaricomycetes</taxon>
        <taxon>Agaricomycetidae</taxon>
        <taxon>Agaricales</taxon>
        <taxon>Fistulinaceae</taxon>
        <taxon>Fistulina</taxon>
    </lineage>
</organism>
<keyword evidence="4" id="KW-0488">Methylation</keyword>
<proteinExistence type="inferred from homology"/>
<evidence type="ECO:0000256" key="1">
    <source>
        <dbReference type="ARBA" id="ARBA00004240"/>
    </source>
</evidence>
<dbReference type="GO" id="GO:0004866">
    <property type="term" value="F:endopeptidase inhibitor activity"/>
    <property type="evidence" value="ECO:0007669"/>
    <property type="project" value="InterPro"/>
</dbReference>
<feature type="region of interest" description="Disordered" evidence="11">
    <location>
        <begin position="302"/>
        <end position="335"/>
    </location>
</feature>
<evidence type="ECO:0000259" key="12">
    <source>
        <dbReference type="Pfam" id="PF08577"/>
    </source>
</evidence>
<protein>
    <submittedName>
        <fullName evidence="14">Uncharacterized protein</fullName>
    </submittedName>
</protein>
<comment type="function">
    <text evidence="10">Plays an important role in control of proteasome function. Inhibits the hydrolysis of protein and peptide substrates by the 20S proteasome. Also inhibits the activation of the proteasome by the proteasome regulatory proteins PA700 and PA28.</text>
</comment>
<dbReference type="OrthoDB" id="68090at2759"/>
<dbReference type="GO" id="GO:0005783">
    <property type="term" value="C:endoplasmic reticulum"/>
    <property type="evidence" value="ECO:0007669"/>
    <property type="project" value="UniProtKB-SubCell"/>
</dbReference>